<evidence type="ECO:0000256" key="4">
    <source>
        <dbReference type="ARBA" id="ARBA00022679"/>
    </source>
</evidence>
<accession>A0A4Y3K6Y5</accession>
<dbReference type="Gene3D" id="3.40.190.10">
    <property type="entry name" value="Periplasmic binding protein-like II"/>
    <property type="match status" value="2"/>
</dbReference>
<evidence type="ECO:0000256" key="6">
    <source>
        <dbReference type="ARBA" id="ARBA00048169"/>
    </source>
</evidence>
<evidence type="ECO:0000256" key="5">
    <source>
        <dbReference type="ARBA" id="ARBA00023244"/>
    </source>
</evidence>
<name>A0A4Y3K6Y5_CELUD</name>
<feature type="region of interest" description="Disordered" evidence="8">
    <location>
        <begin position="296"/>
        <end position="347"/>
    </location>
</feature>
<protein>
    <recommendedName>
        <fullName evidence="7">Porphobilinogen deaminase</fullName>
        <shortName evidence="7">PBG</shortName>
        <ecNumber evidence="7">2.5.1.61</ecNumber>
    </recommendedName>
    <alternativeName>
        <fullName evidence="7">Hydroxymethylbilane synthase</fullName>
        <shortName evidence="7">HMBS</shortName>
    </alternativeName>
    <alternativeName>
        <fullName evidence="7">Pre-uroporphyrinogen synthase</fullName>
    </alternativeName>
</protein>
<dbReference type="Proteomes" id="UP000315842">
    <property type="component" value="Unassembled WGS sequence"/>
</dbReference>
<dbReference type="PANTHER" id="PTHR11557:SF0">
    <property type="entry name" value="PORPHOBILINOGEN DEAMINASE"/>
    <property type="match status" value="1"/>
</dbReference>
<keyword evidence="12" id="KW-1185">Reference proteome</keyword>
<dbReference type="Gene3D" id="3.30.160.40">
    <property type="entry name" value="Porphobilinogen deaminase, C-terminal domain"/>
    <property type="match status" value="1"/>
</dbReference>
<gene>
    <name evidence="7 11" type="primary">hemC</name>
    <name evidence="11" type="ORF">CUD01_07350</name>
</gene>
<dbReference type="InterPro" id="IPR000860">
    <property type="entry name" value="HemC"/>
</dbReference>
<dbReference type="RefSeq" id="WP_141318829.1">
    <property type="nucleotide sequence ID" value="NZ_BJLP01000008.1"/>
</dbReference>
<dbReference type="PROSITE" id="PS00533">
    <property type="entry name" value="PORPHOBILINOGEN_DEAM"/>
    <property type="match status" value="1"/>
</dbReference>
<keyword evidence="4 7" id="KW-0808">Transferase</keyword>
<comment type="cofactor">
    <cofactor evidence="7">
        <name>dipyrromethane</name>
        <dbReference type="ChEBI" id="CHEBI:60342"/>
    </cofactor>
    <text evidence="7">Binds 1 dipyrromethane group covalently.</text>
</comment>
<comment type="subunit">
    <text evidence="3 7">Monomer.</text>
</comment>
<dbReference type="PANTHER" id="PTHR11557">
    <property type="entry name" value="PORPHOBILINOGEN DEAMINASE"/>
    <property type="match status" value="1"/>
</dbReference>
<dbReference type="SUPFAM" id="SSF53850">
    <property type="entry name" value="Periplasmic binding protein-like II"/>
    <property type="match status" value="1"/>
</dbReference>
<dbReference type="FunFam" id="3.40.190.10:FF:000005">
    <property type="entry name" value="Porphobilinogen deaminase"/>
    <property type="match status" value="1"/>
</dbReference>
<dbReference type="InterPro" id="IPR022417">
    <property type="entry name" value="Porphobilin_deaminase_N"/>
</dbReference>
<dbReference type="EC" id="2.5.1.61" evidence="7"/>
<evidence type="ECO:0000256" key="3">
    <source>
        <dbReference type="ARBA" id="ARBA00011245"/>
    </source>
</evidence>
<dbReference type="HAMAP" id="MF_00260">
    <property type="entry name" value="Porphobil_deam"/>
    <property type="match status" value="1"/>
</dbReference>
<comment type="miscellaneous">
    <text evidence="7">The porphobilinogen subunits are added to the dipyrromethane group.</text>
</comment>
<dbReference type="Pfam" id="PF03900">
    <property type="entry name" value="Porphobil_deamC"/>
    <property type="match status" value="1"/>
</dbReference>
<dbReference type="SUPFAM" id="SSF54782">
    <property type="entry name" value="Porphobilinogen deaminase (hydroxymethylbilane synthase), C-terminal domain"/>
    <property type="match status" value="1"/>
</dbReference>
<feature type="modified residue" description="S-(dipyrrolylmethanemethyl)cysteine" evidence="7">
    <location>
        <position position="252"/>
    </location>
</feature>
<keyword evidence="5 7" id="KW-0627">Porphyrin biosynthesis</keyword>
<dbReference type="InterPro" id="IPR022418">
    <property type="entry name" value="Porphobilinogen_deaminase_C"/>
</dbReference>
<feature type="domain" description="Porphobilinogen deaminase N-terminal" evidence="9">
    <location>
        <begin position="4"/>
        <end position="210"/>
    </location>
</feature>
<feature type="compositionally biased region" description="Basic and acidic residues" evidence="8">
    <location>
        <begin position="322"/>
        <end position="339"/>
    </location>
</feature>
<comment type="function">
    <text evidence="1 7">Tetrapolymerization of the monopyrrole PBG into the hydroxymethylbilane pre-uroporphyrinogen in several discrete steps.</text>
</comment>
<evidence type="ECO:0000256" key="8">
    <source>
        <dbReference type="SAM" id="MobiDB-lite"/>
    </source>
</evidence>
<dbReference type="GO" id="GO:0005737">
    <property type="term" value="C:cytoplasm"/>
    <property type="evidence" value="ECO:0007669"/>
    <property type="project" value="UniProtKB-UniRule"/>
</dbReference>
<proteinExistence type="inferred from homology"/>
<organism evidence="11 12">
    <name type="scientific">Cellulomonas uda</name>
    <dbReference type="NCBI Taxonomy" id="1714"/>
    <lineage>
        <taxon>Bacteria</taxon>
        <taxon>Bacillati</taxon>
        <taxon>Actinomycetota</taxon>
        <taxon>Actinomycetes</taxon>
        <taxon>Micrococcales</taxon>
        <taxon>Cellulomonadaceae</taxon>
        <taxon>Cellulomonas</taxon>
    </lineage>
</organism>
<dbReference type="NCBIfam" id="TIGR00212">
    <property type="entry name" value="hemC"/>
    <property type="match status" value="1"/>
</dbReference>
<dbReference type="GO" id="GO:0006782">
    <property type="term" value="P:protoporphyrinogen IX biosynthetic process"/>
    <property type="evidence" value="ECO:0007669"/>
    <property type="project" value="UniProtKB-UniRule"/>
</dbReference>
<dbReference type="PIRSF" id="PIRSF001438">
    <property type="entry name" value="4pyrrol_synth_OHMeBilane_synth"/>
    <property type="match status" value="1"/>
</dbReference>
<comment type="catalytic activity">
    <reaction evidence="6 7">
        <text>4 porphobilinogen + H2O = hydroxymethylbilane + 4 NH4(+)</text>
        <dbReference type="Rhea" id="RHEA:13185"/>
        <dbReference type="ChEBI" id="CHEBI:15377"/>
        <dbReference type="ChEBI" id="CHEBI:28938"/>
        <dbReference type="ChEBI" id="CHEBI:57845"/>
        <dbReference type="ChEBI" id="CHEBI:58126"/>
        <dbReference type="EC" id="2.5.1.61"/>
    </reaction>
</comment>
<dbReference type="InterPro" id="IPR036803">
    <property type="entry name" value="Porphobilinogen_deaminase_C_sf"/>
</dbReference>
<evidence type="ECO:0000259" key="10">
    <source>
        <dbReference type="Pfam" id="PF03900"/>
    </source>
</evidence>
<comment type="caution">
    <text evidence="11">The sequence shown here is derived from an EMBL/GenBank/DDBJ whole genome shotgun (WGS) entry which is preliminary data.</text>
</comment>
<comment type="similarity">
    <text evidence="2 7">Belongs to the HMBS family.</text>
</comment>
<reference evidence="11 12" key="1">
    <citation type="submission" date="2019-06" db="EMBL/GenBank/DDBJ databases">
        <title>Whole genome shotgun sequence of Cellulomonas uda NBRC 3747.</title>
        <authorList>
            <person name="Hosoyama A."/>
            <person name="Uohara A."/>
            <person name="Ohji S."/>
            <person name="Ichikawa N."/>
        </authorList>
    </citation>
    <scope>NUCLEOTIDE SEQUENCE [LARGE SCALE GENOMIC DNA]</scope>
    <source>
        <strain evidence="11 12">NBRC 3747</strain>
    </source>
</reference>
<evidence type="ECO:0000256" key="1">
    <source>
        <dbReference type="ARBA" id="ARBA00002869"/>
    </source>
</evidence>
<evidence type="ECO:0000313" key="12">
    <source>
        <dbReference type="Proteomes" id="UP000315842"/>
    </source>
</evidence>
<dbReference type="PRINTS" id="PR00151">
    <property type="entry name" value="PORPHBDMNASE"/>
</dbReference>
<dbReference type="InterPro" id="IPR022419">
    <property type="entry name" value="Porphobilin_deaminase_cofac_BS"/>
</dbReference>
<dbReference type="EMBL" id="BJLP01000008">
    <property type="protein sequence ID" value="GEA80291.1"/>
    <property type="molecule type" value="Genomic_DNA"/>
</dbReference>
<feature type="domain" description="Porphobilinogen deaminase C-terminal" evidence="10">
    <location>
        <begin position="236"/>
        <end position="280"/>
    </location>
</feature>
<evidence type="ECO:0000313" key="11">
    <source>
        <dbReference type="EMBL" id="GEA80291.1"/>
    </source>
</evidence>
<evidence type="ECO:0000256" key="7">
    <source>
        <dbReference type="HAMAP-Rule" id="MF_00260"/>
    </source>
</evidence>
<evidence type="ECO:0000259" key="9">
    <source>
        <dbReference type="Pfam" id="PF01379"/>
    </source>
</evidence>
<evidence type="ECO:0000256" key="2">
    <source>
        <dbReference type="ARBA" id="ARBA00005638"/>
    </source>
</evidence>
<dbReference type="GO" id="GO:0004418">
    <property type="term" value="F:hydroxymethylbilane synthase activity"/>
    <property type="evidence" value="ECO:0007669"/>
    <property type="project" value="UniProtKB-UniRule"/>
</dbReference>
<sequence length="366" mass="37325">MSVVRIGTRASTLARTQTGHVADALTRLGGFEVETVHVRTEGDRLTGSLATLGGTGVFVTALRDALLDGRCDVAVHSLKDLPTAPAPGLTIAAVPLREDPRDVLCARDGLRLHELPAGARVGTGSPRRAAQLLAARPDLEVVDIRGNVDTRLGRVAGSSSGPGDLDAVVLARAGLARLGRLEAVTEALDPHVMLPAPGQGALAVEVRSADLDDPPTPVLAALATALAALDHRPTRLAVAAERALLARLEAGCAAPVGALALVDGPRLELEAVVARTDGTRLLRHGLTSTAVVVREGAEPDDEPHEGPQDAPNDGAHGGTHSGPHDEPAGAAEGGHREQDAAAAGAELADLLLERGAADLAPVGPRS</sequence>
<dbReference type="Pfam" id="PF01379">
    <property type="entry name" value="Porphobil_deam"/>
    <property type="match status" value="1"/>
</dbReference>
<dbReference type="AlphaFoldDB" id="A0A4Y3K6Y5"/>